<sequence>MLTKPDLNEYAPYYKGYVNSVPEGDLQQILEQQVKETASLLKDLSSEQAHFCYAPEKWTIKEVIGHITDTERIMGYRLLCISRGEKVMLPGYDDNVYVKKGNFNRFSIQELLEQLAIVRQNTVTLLKSLDDETLLQRGNANGTEVTARAIAFIIAGHELHHRNLIKDRYMSSDSFPEEMIK</sequence>
<keyword evidence="3" id="KW-1185">Reference proteome</keyword>
<name>A0A562JWX0_9BACI</name>
<accession>A0A562JWX0</accession>
<reference evidence="2 3" key="1">
    <citation type="journal article" date="2015" name="Stand. Genomic Sci.">
        <title>Genomic Encyclopedia of Bacterial and Archaeal Type Strains, Phase III: the genomes of soil and plant-associated and newly described type strains.</title>
        <authorList>
            <person name="Whitman W.B."/>
            <person name="Woyke T."/>
            <person name="Klenk H.P."/>
            <person name="Zhou Y."/>
            <person name="Lilburn T.G."/>
            <person name="Beck B.J."/>
            <person name="De Vos P."/>
            <person name="Vandamme P."/>
            <person name="Eisen J.A."/>
            <person name="Garrity G."/>
            <person name="Hugenholtz P."/>
            <person name="Kyrpides N.C."/>
        </authorList>
    </citation>
    <scope>NUCLEOTIDE SEQUENCE [LARGE SCALE GENOMIC DNA]</scope>
    <source>
        <strain evidence="2 3">CGMCC 1.10115</strain>
    </source>
</reference>
<dbReference type="InterPro" id="IPR034660">
    <property type="entry name" value="DinB/YfiT-like"/>
</dbReference>
<dbReference type="InterPro" id="IPR024775">
    <property type="entry name" value="DinB-like"/>
</dbReference>
<feature type="domain" description="DinB-like" evidence="1">
    <location>
        <begin position="30"/>
        <end position="165"/>
    </location>
</feature>
<dbReference type="Gene3D" id="1.20.120.450">
    <property type="entry name" value="dinb family like domain"/>
    <property type="match status" value="1"/>
</dbReference>
<organism evidence="2 3">
    <name type="scientific">Cytobacillus oceanisediminis</name>
    <dbReference type="NCBI Taxonomy" id="665099"/>
    <lineage>
        <taxon>Bacteria</taxon>
        <taxon>Bacillati</taxon>
        <taxon>Bacillota</taxon>
        <taxon>Bacilli</taxon>
        <taxon>Bacillales</taxon>
        <taxon>Bacillaceae</taxon>
        <taxon>Cytobacillus</taxon>
    </lineage>
</organism>
<dbReference type="AlphaFoldDB" id="A0A562JWX0"/>
<dbReference type="Pfam" id="PF12867">
    <property type="entry name" value="DinB_2"/>
    <property type="match status" value="1"/>
</dbReference>
<dbReference type="GeneID" id="65403078"/>
<protein>
    <submittedName>
        <fullName evidence="2">DinB family protein</fullName>
    </submittedName>
</protein>
<gene>
    <name evidence="2" type="ORF">IQ19_01868</name>
</gene>
<dbReference type="SUPFAM" id="SSF109854">
    <property type="entry name" value="DinB/YfiT-like putative metalloenzymes"/>
    <property type="match status" value="1"/>
</dbReference>
<proteinExistence type="predicted"/>
<comment type="caution">
    <text evidence="2">The sequence shown here is derived from an EMBL/GenBank/DDBJ whole genome shotgun (WGS) entry which is preliminary data.</text>
</comment>
<dbReference type="OrthoDB" id="9793216at2"/>
<evidence type="ECO:0000259" key="1">
    <source>
        <dbReference type="Pfam" id="PF12867"/>
    </source>
</evidence>
<evidence type="ECO:0000313" key="2">
    <source>
        <dbReference type="EMBL" id="TWH87626.1"/>
    </source>
</evidence>
<dbReference type="EMBL" id="VLKI01000004">
    <property type="protein sequence ID" value="TWH87626.1"/>
    <property type="molecule type" value="Genomic_DNA"/>
</dbReference>
<dbReference type="RefSeq" id="WP_144542109.1">
    <property type="nucleotide sequence ID" value="NZ_CBCSDC010000001.1"/>
</dbReference>
<dbReference type="Proteomes" id="UP000318667">
    <property type="component" value="Unassembled WGS sequence"/>
</dbReference>
<evidence type="ECO:0000313" key="3">
    <source>
        <dbReference type="Proteomes" id="UP000318667"/>
    </source>
</evidence>